<dbReference type="PANTHER" id="PTHR32063">
    <property type="match status" value="1"/>
</dbReference>
<evidence type="ECO:0000256" key="9">
    <source>
        <dbReference type="RuleBase" id="RU364070"/>
    </source>
</evidence>
<evidence type="ECO:0000256" key="10">
    <source>
        <dbReference type="SAM" id="MobiDB-lite"/>
    </source>
</evidence>
<dbReference type="Gene3D" id="1.20.1640.10">
    <property type="entry name" value="Multidrug efflux transporter AcrB transmembrane domain"/>
    <property type="match status" value="2"/>
</dbReference>
<dbReference type="AlphaFoldDB" id="D5C2Y4"/>
<feature type="transmembrane region" description="Helical" evidence="9">
    <location>
        <begin position="368"/>
        <end position="390"/>
    </location>
</feature>
<evidence type="ECO:0000256" key="6">
    <source>
        <dbReference type="ARBA" id="ARBA00022692"/>
    </source>
</evidence>
<dbReference type="OrthoDB" id="9758297at2"/>
<comment type="subcellular location">
    <subcellularLocation>
        <location evidence="1 9">Cell inner membrane</location>
        <topology evidence="1 9">Multi-pass membrane protein</topology>
    </subcellularLocation>
</comment>
<dbReference type="Gene3D" id="3.30.2090.10">
    <property type="entry name" value="Multidrug efflux transporter AcrB TolC docking domain, DN and DC subdomains"/>
    <property type="match status" value="2"/>
</dbReference>
<gene>
    <name evidence="12" type="ordered locus">Nhal_1754</name>
</gene>
<dbReference type="Gene3D" id="3.30.70.1440">
    <property type="entry name" value="Multidrug efflux transporter AcrB pore domain"/>
    <property type="match status" value="1"/>
</dbReference>
<feature type="transmembrane region" description="Helical" evidence="9">
    <location>
        <begin position="923"/>
        <end position="948"/>
    </location>
</feature>
<evidence type="ECO:0000256" key="3">
    <source>
        <dbReference type="ARBA" id="ARBA00022448"/>
    </source>
</evidence>
<evidence type="ECO:0000313" key="13">
    <source>
        <dbReference type="Proteomes" id="UP000001844"/>
    </source>
</evidence>
<keyword evidence="13" id="KW-1185">Reference proteome</keyword>
<evidence type="ECO:0000256" key="2">
    <source>
        <dbReference type="ARBA" id="ARBA00010942"/>
    </source>
</evidence>
<evidence type="ECO:0000313" key="12">
    <source>
        <dbReference type="EMBL" id="ADE14876.1"/>
    </source>
</evidence>
<dbReference type="InterPro" id="IPR027463">
    <property type="entry name" value="AcrB_DN_DC_subdom"/>
</dbReference>
<feature type="transmembrane region" description="Helical" evidence="9">
    <location>
        <begin position="872"/>
        <end position="890"/>
    </location>
</feature>
<dbReference type="InterPro" id="IPR000731">
    <property type="entry name" value="SSD"/>
</dbReference>
<name>D5C2Y4_NITHN</name>
<reference evidence="13" key="1">
    <citation type="submission" date="2010-04" db="EMBL/GenBank/DDBJ databases">
        <title>Complete genome sequence of Nitrosococcus halophilus Nc4, a salt-adapted, aerobic obligate ammonia-oxidizing sulfur purple bacterium.</title>
        <authorList>
            <consortium name="US DOE Joint Genome Institute"/>
            <person name="Campbell M.A."/>
            <person name="Malfatti S.A."/>
            <person name="Chain P.S.G."/>
            <person name="Heidelberg J.F."/>
            <person name="Ward B.B."/>
            <person name="Klotz M.G."/>
        </authorList>
    </citation>
    <scope>NUCLEOTIDE SEQUENCE [LARGE SCALE GENOMIC DNA]</scope>
    <source>
        <strain evidence="13">Nc4</strain>
    </source>
</reference>
<dbReference type="Gene3D" id="3.30.70.1320">
    <property type="entry name" value="Multidrug efflux transporter AcrB pore domain like"/>
    <property type="match status" value="1"/>
</dbReference>
<dbReference type="HOGENOM" id="CLU_002755_1_2_6"/>
<keyword evidence="8 9" id="KW-0472">Membrane</keyword>
<keyword evidence="5 9" id="KW-0997">Cell inner membrane</keyword>
<feature type="region of interest" description="Disordered" evidence="10">
    <location>
        <begin position="1032"/>
        <end position="1056"/>
    </location>
</feature>
<dbReference type="PROSITE" id="PS50156">
    <property type="entry name" value="SSD"/>
    <property type="match status" value="1"/>
</dbReference>
<feature type="transmembrane region" description="Helical" evidence="9">
    <location>
        <begin position="897"/>
        <end position="917"/>
    </location>
</feature>
<dbReference type="SUPFAM" id="SSF82693">
    <property type="entry name" value="Multidrug efflux transporter AcrB pore domain, PN1, PN2, PC1 and PC2 subdomains"/>
    <property type="match status" value="3"/>
</dbReference>
<feature type="compositionally biased region" description="Pro residues" evidence="10">
    <location>
        <begin position="1047"/>
        <end position="1056"/>
    </location>
</feature>
<dbReference type="InterPro" id="IPR001036">
    <property type="entry name" value="Acrflvin-R"/>
</dbReference>
<dbReference type="GO" id="GO:0009636">
    <property type="term" value="P:response to toxic substance"/>
    <property type="evidence" value="ECO:0007669"/>
    <property type="project" value="UniProtKB-ARBA"/>
</dbReference>
<evidence type="ECO:0000256" key="7">
    <source>
        <dbReference type="ARBA" id="ARBA00022989"/>
    </source>
</evidence>
<dbReference type="Pfam" id="PF00873">
    <property type="entry name" value="ACR_tran"/>
    <property type="match status" value="1"/>
</dbReference>
<feature type="domain" description="SSD" evidence="11">
    <location>
        <begin position="371"/>
        <end position="498"/>
    </location>
</feature>
<feature type="transmembrane region" description="Helical" evidence="9">
    <location>
        <begin position="1004"/>
        <end position="1026"/>
    </location>
</feature>
<evidence type="ECO:0000256" key="8">
    <source>
        <dbReference type="ARBA" id="ARBA00023136"/>
    </source>
</evidence>
<dbReference type="FunFam" id="1.20.1640.10:FF:000001">
    <property type="entry name" value="Efflux pump membrane transporter"/>
    <property type="match status" value="1"/>
</dbReference>
<keyword evidence="4" id="KW-1003">Cell membrane</keyword>
<dbReference type="STRING" id="472759.Nhal_1754"/>
<feature type="transmembrane region" description="Helical" evidence="9">
    <location>
        <begin position="396"/>
        <end position="415"/>
    </location>
</feature>
<dbReference type="InterPro" id="IPR004764">
    <property type="entry name" value="MdtF-like"/>
</dbReference>
<dbReference type="SUPFAM" id="SSF82866">
    <property type="entry name" value="Multidrug efflux transporter AcrB transmembrane domain"/>
    <property type="match status" value="2"/>
</dbReference>
<dbReference type="FunFam" id="3.30.70.1430:FF:000001">
    <property type="entry name" value="Efflux pump membrane transporter"/>
    <property type="match status" value="1"/>
</dbReference>
<dbReference type="Gene3D" id="3.30.70.1430">
    <property type="entry name" value="Multidrug efflux transporter AcrB pore domain"/>
    <property type="match status" value="2"/>
</dbReference>
<comment type="similarity">
    <text evidence="2 9">Belongs to the resistance-nodulation-cell division (RND) (TC 2.A.6) family.</text>
</comment>
<dbReference type="Proteomes" id="UP000001844">
    <property type="component" value="Chromosome"/>
</dbReference>
<feature type="transmembrane region" description="Helical" evidence="9">
    <location>
        <begin position="441"/>
        <end position="461"/>
    </location>
</feature>
<dbReference type="RefSeq" id="WP_013032762.1">
    <property type="nucleotide sequence ID" value="NC_013960.1"/>
</dbReference>
<dbReference type="NCBIfam" id="NF000282">
    <property type="entry name" value="RND_permease_1"/>
    <property type="match status" value="1"/>
</dbReference>
<keyword evidence="6 9" id="KW-0812">Transmembrane</keyword>
<feature type="transmembrane region" description="Helical" evidence="9">
    <location>
        <begin position="969"/>
        <end position="992"/>
    </location>
</feature>
<accession>D5C2Y4</accession>
<evidence type="ECO:0000256" key="5">
    <source>
        <dbReference type="ARBA" id="ARBA00022519"/>
    </source>
</evidence>
<evidence type="ECO:0000256" key="1">
    <source>
        <dbReference type="ARBA" id="ARBA00004429"/>
    </source>
</evidence>
<feature type="transmembrane region" description="Helical" evidence="9">
    <location>
        <begin position="473"/>
        <end position="500"/>
    </location>
</feature>
<dbReference type="eggNOG" id="COG0841">
    <property type="taxonomic scope" value="Bacteria"/>
</dbReference>
<dbReference type="KEGG" id="nhl:Nhal_1754"/>
<dbReference type="EMBL" id="CP001798">
    <property type="protein sequence ID" value="ADE14876.1"/>
    <property type="molecule type" value="Genomic_DNA"/>
</dbReference>
<feature type="transmembrane region" description="Helical" evidence="9">
    <location>
        <begin position="12"/>
        <end position="34"/>
    </location>
</feature>
<keyword evidence="7 9" id="KW-1133">Transmembrane helix</keyword>
<sequence length="1056" mass="113001">MISRIFIERPRFAFVVSIVLTLAGVLAIFAIPVAQFPDIVPPQVQVTASYPGANAEVVEATVAQPIEQQVVGVSDMLYMQSTSSADGGYTLTVTFALGTNPDINTVNVQNRVALAEPLLPEEVSRQGLSVEKRSSGLLQVIQLYSPNGTFNQLYLSNYATINVIDTLKRIPGVGDAMLFGALDYSMRIWLDPDKLTNFQLTPVEVAAAIRAQNVQAAVGRIGAAPLNPDQQVQLTISTQGRLTSEQEFGNIIVRANPDGSVVRVRDVARVELGAQTFDRFSRFNGQPSAAIGIYQSPGANAIAVAERVTARMEELAQRFPDDLEYLTMYDTTVFVTSTIKAIIQTLLEAFVLVALVVFVFLGKLRTTIIPLVAVPVSIIGTFAVLLVIGYSANTVSLLALVLSIGIVVDDAIIVIENVERVMEEKPHLSVKEATRKAMDEITAPIIAITLVLLSVFVPVAFIPGISGELFRQFAVAVSTAMVISAINALTLSPALCAMLLQAGHHRPRGPVGWMLAGIDKLTTGYTWVVRKLVRISIVSIVLIVGAFALTGGVFSVTPQGFLPEEDQGAMFAILQLPEGASQNRTSAIAREVEAIMQADPAVEHVLGVIGMDFISNSAASNSAFFVARLKPYAEREDPDLSVAAVIERLRPQFAAISGGTAVPLNVPPIVGLGSTGGFEYALESLQGQSAADIAAVVRGLTLAANQEPALAGVFSTFAADTPQIYLDVNREKAQTLGVAIDDIFTALQATLGGYYVNDFNLFGRTWQVNIQAEVDYRSQIKDIYRIHVKNDQGEMVPIRALAEARLVLGPRALTRYNNFRGAIVNGAPAPGYSSGEALVAMERLSATTLPAGYAFEWTGTAFQEKEAAGKTGIVLGLAVVFAYLFLVALYESWNVPIPVLLSVIVGVLGAVVAVWLAGLTFDVYAQIGLVVLIALAAKNAILIVEFALAQRNAGKSLIDSAIEGARLRFRPVMMTSFAFILGLLPLVIATGPGAASRQAVGTPVFFGMLAASAIGVFVIPMLYVVFQWMREKTSRKPERPRPEKLAAPPPTSSSAE</sequence>
<dbReference type="GO" id="GO:0015562">
    <property type="term" value="F:efflux transmembrane transporter activity"/>
    <property type="evidence" value="ECO:0007669"/>
    <property type="project" value="InterPro"/>
</dbReference>
<feature type="transmembrane region" description="Helical" evidence="9">
    <location>
        <begin position="532"/>
        <end position="554"/>
    </location>
</feature>
<feature type="transmembrane region" description="Helical" evidence="9">
    <location>
        <begin position="341"/>
        <end position="361"/>
    </location>
</feature>
<feature type="compositionally biased region" description="Basic and acidic residues" evidence="10">
    <location>
        <begin position="1032"/>
        <end position="1044"/>
    </location>
</feature>
<organism evidence="12 13">
    <name type="scientific">Nitrosococcus halophilus (strain Nc4)</name>
    <dbReference type="NCBI Taxonomy" id="472759"/>
    <lineage>
        <taxon>Bacteria</taxon>
        <taxon>Pseudomonadati</taxon>
        <taxon>Pseudomonadota</taxon>
        <taxon>Gammaproteobacteria</taxon>
        <taxon>Chromatiales</taxon>
        <taxon>Chromatiaceae</taxon>
        <taxon>Nitrosococcus</taxon>
    </lineage>
</organism>
<evidence type="ECO:0000259" key="11">
    <source>
        <dbReference type="PROSITE" id="PS50156"/>
    </source>
</evidence>
<dbReference type="FunFam" id="3.30.2090.10:FF:000001">
    <property type="entry name" value="Efflux pump membrane transporter"/>
    <property type="match status" value="1"/>
</dbReference>
<dbReference type="PRINTS" id="PR00702">
    <property type="entry name" value="ACRIFLAVINRP"/>
</dbReference>
<dbReference type="GO" id="GO:0005886">
    <property type="term" value="C:plasma membrane"/>
    <property type="evidence" value="ECO:0007669"/>
    <property type="project" value="UniProtKB-SubCell"/>
</dbReference>
<dbReference type="GO" id="GO:0042910">
    <property type="term" value="F:xenobiotic transmembrane transporter activity"/>
    <property type="evidence" value="ECO:0007669"/>
    <property type="project" value="TreeGrafter"/>
</dbReference>
<proteinExistence type="inferred from homology"/>
<dbReference type="PANTHER" id="PTHR32063:SF76">
    <property type="entry name" value="EFFLUX PUMP MEMBRANE TRANSPORTER"/>
    <property type="match status" value="1"/>
</dbReference>
<protein>
    <recommendedName>
        <fullName evidence="9">Efflux pump membrane transporter</fullName>
    </recommendedName>
</protein>
<evidence type="ECO:0000256" key="4">
    <source>
        <dbReference type="ARBA" id="ARBA00022475"/>
    </source>
</evidence>
<dbReference type="NCBIfam" id="TIGR00915">
    <property type="entry name" value="2A0602"/>
    <property type="match status" value="1"/>
</dbReference>
<dbReference type="SUPFAM" id="SSF82714">
    <property type="entry name" value="Multidrug efflux transporter AcrB TolC docking domain, DN and DC subdomains"/>
    <property type="match status" value="2"/>
</dbReference>
<keyword evidence="3 9" id="KW-0813">Transport</keyword>